<comment type="caution">
    <text evidence="2">The sequence shown here is derived from an EMBL/GenBank/DDBJ whole genome shotgun (WGS) entry which is preliminary data.</text>
</comment>
<name>A0A934MLF5_9BACL</name>
<evidence type="ECO:0000313" key="2">
    <source>
        <dbReference type="EMBL" id="MBJ6362140.1"/>
    </source>
</evidence>
<gene>
    <name evidence="2" type="ORF">JFN88_12765</name>
</gene>
<dbReference type="SUPFAM" id="SSF47413">
    <property type="entry name" value="lambda repressor-like DNA-binding domains"/>
    <property type="match status" value="1"/>
</dbReference>
<organism evidence="2 3">
    <name type="scientific">Paenibacillus roseus</name>
    <dbReference type="NCBI Taxonomy" id="2798579"/>
    <lineage>
        <taxon>Bacteria</taxon>
        <taxon>Bacillati</taxon>
        <taxon>Bacillota</taxon>
        <taxon>Bacilli</taxon>
        <taxon>Bacillales</taxon>
        <taxon>Paenibacillaceae</taxon>
        <taxon>Paenibacillus</taxon>
    </lineage>
</organism>
<accession>A0A934MLF5</accession>
<dbReference type="GO" id="GO:0003677">
    <property type="term" value="F:DNA binding"/>
    <property type="evidence" value="ECO:0007669"/>
    <property type="project" value="InterPro"/>
</dbReference>
<dbReference type="InterPro" id="IPR010982">
    <property type="entry name" value="Lambda_DNA-bd_dom_sf"/>
</dbReference>
<dbReference type="InterPro" id="IPR001387">
    <property type="entry name" value="Cro/C1-type_HTH"/>
</dbReference>
<dbReference type="CDD" id="cd00093">
    <property type="entry name" value="HTH_XRE"/>
    <property type="match status" value="1"/>
</dbReference>
<keyword evidence="3" id="KW-1185">Reference proteome</keyword>
<dbReference type="RefSeq" id="WP_199019678.1">
    <property type="nucleotide sequence ID" value="NZ_JAELUP010000065.1"/>
</dbReference>
<proteinExistence type="predicted"/>
<dbReference type="Proteomes" id="UP000640274">
    <property type="component" value="Unassembled WGS sequence"/>
</dbReference>
<dbReference type="AlphaFoldDB" id="A0A934MLF5"/>
<evidence type="ECO:0000313" key="3">
    <source>
        <dbReference type="Proteomes" id="UP000640274"/>
    </source>
</evidence>
<dbReference type="Pfam" id="PF13443">
    <property type="entry name" value="HTH_26"/>
    <property type="match status" value="1"/>
</dbReference>
<evidence type="ECO:0000259" key="1">
    <source>
        <dbReference type="Pfam" id="PF13443"/>
    </source>
</evidence>
<feature type="domain" description="HTH cro/C1-type" evidence="1">
    <location>
        <begin position="9"/>
        <end position="58"/>
    </location>
</feature>
<dbReference type="EMBL" id="JAELUP010000065">
    <property type="protein sequence ID" value="MBJ6362140.1"/>
    <property type="molecule type" value="Genomic_DNA"/>
</dbReference>
<reference evidence="2" key="1">
    <citation type="submission" date="2020-12" db="EMBL/GenBank/DDBJ databases">
        <authorList>
            <person name="Huq M.A."/>
        </authorList>
    </citation>
    <scope>NUCLEOTIDE SEQUENCE</scope>
    <source>
        <strain evidence="2">MAHUQ-46</strain>
    </source>
</reference>
<dbReference type="Gene3D" id="1.10.260.40">
    <property type="entry name" value="lambda repressor-like DNA-binding domains"/>
    <property type="match status" value="1"/>
</dbReference>
<protein>
    <submittedName>
        <fullName evidence="2">Helix-turn-helix transcriptional regulator</fullName>
    </submittedName>
</protein>
<sequence length="72" mass="8517">MRYEPDRCRLHQLYKETGISQRDLHILTGLSESQLSDYAHNRKIMGLGIAYTISRALRLPNIDPIYTWRRVD</sequence>